<gene>
    <name evidence="1" type="ORF">JE024_40310</name>
</gene>
<reference evidence="1 2" key="1">
    <citation type="journal article" date="2016" name="Arch. Microbiol.">
        <title>Streptomyces zhihengii sp. nov., isolated from rhizospheric soil of Psammosilene tunicoides.</title>
        <authorList>
            <person name="Huang M.J."/>
            <person name="Fei J.J."/>
            <person name="Salam N."/>
            <person name="Kim C.J."/>
            <person name="Hozzein W.N."/>
            <person name="Xiao M."/>
            <person name="Huang H.Q."/>
            <person name="Li W.J."/>
        </authorList>
    </citation>
    <scope>NUCLEOTIDE SEQUENCE [LARGE SCALE GENOMIC DNA]</scope>
    <source>
        <strain evidence="1 2">YIM T102</strain>
    </source>
</reference>
<evidence type="ECO:0000313" key="2">
    <source>
        <dbReference type="Proteomes" id="UP000664109"/>
    </source>
</evidence>
<organism evidence="1 2">
    <name type="scientific">Streptomyces zhihengii</name>
    <dbReference type="NCBI Taxonomy" id="1818004"/>
    <lineage>
        <taxon>Bacteria</taxon>
        <taxon>Bacillati</taxon>
        <taxon>Actinomycetota</taxon>
        <taxon>Actinomycetes</taxon>
        <taxon>Kitasatosporales</taxon>
        <taxon>Streptomycetaceae</taxon>
        <taxon>Streptomyces</taxon>
    </lineage>
</organism>
<keyword evidence="1" id="KW-0614">Plasmid</keyword>
<proteinExistence type="predicted"/>
<accession>A0ABS2V5T1</accession>
<geneLocation type="plasmid" evidence="1">
    <name>unnamed1</name>
</geneLocation>
<keyword evidence="2" id="KW-1185">Reference proteome</keyword>
<dbReference type="RefSeq" id="WP_205378906.1">
    <property type="nucleotide sequence ID" value="NZ_JAFEJA010000003.1"/>
</dbReference>
<dbReference type="EMBL" id="JAFEJA010000003">
    <property type="protein sequence ID" value="MBM9624767.1"/>
    <property type="molecule type" value="Genomic_DNA"/>
</dbReference>
<evidence type="ECO:0000313" key="1">
    <source>
        <dbReference type="EMBL" id="MBM9624767.1"/>
    </source>
</evidence>
<protein>
    <recommendedName>
        <fullName evidence="3">Secreted protein</fullName>
    </recommendedName>
</protein>
<evidence type="ECO:0008006" key="3">
    <source>
        <dbReference type="Google" id="ProtNLM"/>
    </source>
</evidence>
<sequence>MDWAKHTAVLVALIAAAGLMVTAWGTLKTAQVADEQLAQAREQRESSSREQTERITFWWHADRWETIIANRTLDAAPIWIEVGVRGLNTVEDREWVQLGILPPCQRLEIPTARLMKGAIRLHVSKLLILDRDGKFWERTADGVLHESSIVEAQIPDISTPSPDLAPMKPGEDEWLRYVNIEQCGSK</sequence>
<dbReference type="Proteomes" id="UP000664109">
    <property type="component" value="Unassembled WGS sequence"/>
</dbReference>
<comment type="caution">
    <text evidence="1">The sequence shown here is derived from an EMBL/GenBank/DDBJ whole genome shotgun (WGS) entry which is preliminary data.</text>
</comment>
<name>A0ABS2V5T1_9ACTN</name>